<dbReference type="InterPro" id="IPR011006">
    <property type="entry name" value="CheY-like_superfamily"/>
</dbReference>
<dbReference type="InterPro" id="IPR016032">
    <property type="entry name" value="Sig_transdc_resp-reg_C-effctor"/>
</dbReference>
<dbReference type="EMBL" id="DYUC01000100">
    <property type="protein sequence ID" value="HJG87329.1"/>
    <property type="molecule type" value="Genomic_DNA"/>
</dbReference>
<dbReference type="InterPro" id="IPR001789">
    <property type="entry name" value="Sig_transdc_resp-reg_receiver"/>
</dbReference>
<dbReference type="SMART" id="SM00862">
    <property type="entry name" value="Trans_reg_C"/>
    <property type="match status" value="1"/>
</dbReference>
<dbReference type="PROSITE" id="PS50110">
    <property type="entry name" value="RESPONSE_REGULATORY"/>
    <property type="match status" value="1"/>
</dbReference>
<evidence type="ECO:0000256" key="8">
    <source>
        <dbReference type="PROSITE-ProRule" id="PRU00169"/>
    </source>
</evidence>
<proteinExistence type="predicted"/>
<keyword evidence="3" id="KW-0902">Two-component regulatory system</keyword>
<dbReference type="GO" id="GO:0005829">
    <property type="term" value="C:cytosol"/>
    <property type="evidence" value="ECO:0007669"/>
    <property type="project" value="TreeGrafter"/>
</dbReference>
<feature type="DNA-binding region" description="OmpR/PhoB-type" evidence="9">
    <location>
        <begin position="128"/>
        <end position="224"/>
    </location>
</feature>
<dbReference type="RefSeq" id="WP_295368376.1">
    <property type="nucleotide sequence ID" value="NZ_DYUC01000100.1"/>
</dbReference>
<dbReference type="SUPFAM" id="SSF46894">
    <property type="entry name" value="C-terminal effector domain of the bipartite response regulators"/>
    <property type="match status" value="1"/>
</dbReference>
<feature type="domain" description="Response regulatory" evidence="10">
    <location>
        <begin position="4"/>
        <end position="117"/>
    </location>
</feature>
<evidence type="ECO:0000259" key="11">
    <source>
        <dbReference type="PROSITE" id="PS51755"/>
    </source>
</evidence>
<dbReference type="PANTHER" id="PTHR48111">
    <property type="entry name" value="REGULATOR OF RPOS"/>
    <property type="match status" value="1"/>
</dbReference>
<evidence type="ECO:0000256" key="4">
    <source>
        <dbReference type="ARBA" id="ARBA00023015"/>
    </source>
</evidence>
<feature type="domain" description="OmpR/PhoB-type" evidence="11">
    <location>
        <begin position="128"/>
        <end position="224"/>
    </location>
</feature>
<accession>A0A921MMV8</accession>
<keyword evidence="2 8" id="KW-0597">Phosphoprotein</keyword>
<protein>
    <recommendedName>
        <fullName evidence="1">Stage 0 sporulation protein A homolog</fullName>
    </recommendedName>
</protein>
<evidence type="ECO:0000313" key="12">
    <source>
        <dbReference type="EMBL" id="HJG87329.1"/>
    </source>
</evidence>
<keyword evidence="4" id="KW-0805">Transcription regulation</keyword>
<dbReference type="Proteomes" id="UP000760668">
    <property type="component" value="Unassembled WGS sequence"/>
</dbReference>
<dbReference type="Gene3D" id="6.10.250.690">
    <property type="match status" value="1"/>
</dbReference>
<name>A0A921MMV8_9FIRM</name>
<dbReference type="GO" id="GO:0032993">
    <property type="term" value="C:protein-DNA complex"/>
    <property type="evidence" value="ECO:0007669"/>
    <property type="project" value="TreeGrafter"/>
</dbReference>
<feature type="modified residue" description="4-aspartylphosphate" evidence="8">
    <location>
        <position position="53"/>
    </location>
</feature>
<dbReference type="CDD" id="cd00383">
    <property type="entry name" value="trans_reg_C"/>
    <property type="match status" value="1"/>
</dbReference>
<evidence type="ECO:0000256" key="2">
    <source>
        <dbReference type="ARBA" id="ARBA00022553"/>
    </source>
</evidence>
<comment type="function">
    <text evidence="7">May play the central regulatory role in sporulation. It may be an element of the effector pathway responsible for the activation of sporulation genes in response to nutritional stress. Spo0A may act in concert with spo0H (a sigma factor) to control the expression of some genes that are critical to the sporulation process.</text>
</comment>
<evidence type="ECO:0000256" key="5">
    <source>
        <dbReference type="ARBA" id="ARBA00023125"/>
    </source>
</evidence>
<dbReference type="PROSITE" id="PS51755">
    <property type="entry name" value="OMPR_PHOB"/>
    <property type="match status" value="1"/>
</dbReference>
<dbReference type="GO" id="GO:0000976">
    <property type="term" value="F:transcription cis-regulatory region binding"/>
    <property type="evidence" value="ECO:0007669"/>
    <property type="project" value="TreeGrafter"/>
</dbReference>
<evidence type="ECO:0000256" key="9">
    <source>
        <dbReference type="PROSITE-ProRule" id="PRU01091"/>
    </source>
</evidence>
<evidence type="ECO:0000256" key="7">
    <source>
        <dbReference type="ARBA" id="ARBA00024867"/>
    </source>
</evidence>
<evidence type="ECO:0000256" key="3">
    <source>
        <dbReference type="ARBA" id="ARBA00023012"/>
    </source>
</evidence>
<dbReference type="PANTHER" id="PTHR48111:SF4">
    <property type="entry name" value="DNA-BINDING DUAL TRANSCRIPTIONAL REGULATOR OMPR"/>
    <property type="match status" value="1"/>
</dbReference>
<gene>
    <name evidence="12" type="ORF">K8V01_09955</name>
</gene>
<dbReference type="InterPro" id="IPR036388">
    <property type="entry name" value="WH-like_DNA-bd_sf"/>
</dbReference>
<reference evidence="12" key="1">
    <citation type="journal article" date="2021" name="PeerJ">
        <title>Extensive microbial diversity within the chicken gut microbiome revealed by metagenomics and culture.</title>
        <authorList>
            <person name="Gilroy R."/>
            <person name="Ravi A."/>
            <person name="Getino M."/>
            <person name="Pursley I."/>
            <person name="Horton D.L."/>
            <person name="Alikhan N.F."/>
            <person name="Baker D."/>
            <person name="Gharbi K."/>
            <person name="Hall N."/>
            <person name="Watson M."/>
            <person name="Adriaenssens E.M."/>
            <person name="Foster-Nyarko E."/>
            <person name="Jarju S."/>
            <person name="Secka A."/>
            <person name="Antonio M."/>
            <person name="Oren A."/>
            <person name="Chaudhuri R.R."/>
            <person name="La Ragione R."/>
            <person name="Hildebrand F."/>
            <person name="Pallen M.J."/>
        </authorList>
    </citation>
    <scope>NUCLEOTIDE SEQUENCE</scope>
    <source>
        <strain evidence="12">CHK179-5677</strain>
    </source>
</reference>
<dbReference type="Pfam" id="PF00486">
    <property type="entry name" value="Trans_reg_C"/>
    <property type="match status" value="1"/>
</dbReference>
<comment type="caution">
    <text evidence="12">The sequence shown here is derived from an EMBL/GenBank/DDBJ whole genome shotgun (WGS) entry which is preliminary data.</text>
</comment>
<dbReference type="Gene3D" id="1.10.10.10">
    <property type="entry name" value="Winged helix-like DNA-binding domain superfamily/Winged helix DNA-binding domain"/>
    <property type="match status" value="1"/>
</dbReference>
<dbReference type="GO" id="GO:0000156">
    <property type="term" value="F:phosphorelay response regulator activity"/>
    <property type="evidence" value="ECO:0007669"/>
    <property type="project" value="TreeGrafter"/>
</dbReference>
<reference evidence="12" key="2">
    <citation type="submission" date="2021-09" db="EMBL/GenBank/DDBJ databases">
        <authorList>
            <person name="Gilroy R."/>
        </authorList>
    </citation>
    <scope>NUCLEOTIDE SEQUENCE</scope>
    <source>
        <strain evidence="12">CHK179-5677</strain>
    </source>
</reference>
<evidence type="ECO:0000256" key="1">
    <source>
        <dbReference type="ARBA" id="ARBA00018672"/>
    </source>
</evidence>
<dbReference type="AlphaFoldDB" id="A0A921MMV8"/>
<dbReference type="SMART" id="SM00448">
    <property type="entry name" value="REC"/>
    <property type="match status" value="1"/>
</dbReference>
<keyword evidence="6" id="KW-0804">Transcription</keyword>
<evidence type="ECO:0000259" key="10">
    <source>
        <dbReference type="PROSITE" id="PS50110"/>
    </source>
</evidence>
<dbReference type="Gene3D" id="3.40.50.2300">
    <property type="match status" value="1"/>
</dbReference>
<sequence>MAERILIVDDEDKLRALVAKHARHAGYEIAECADGCAAVERCREGGIDLVVLDIMLPGLDGYEVLRAIRTFSDVPVLMLSVHGEEQDKVRGFKLGADDYMVKPFSPRELIYRLAALLKRRRAASVPAAPVLGTGGLVVDPAARRVLVDGRPVELSPKEFDLLLQLVSHPGTAMPRHTLLEAVWGPDRPKGERTLDTHIKQVRRAIGPYAERIVTLRGVGYRFDNTPGRFP</sequence>
<dbReference type="GO" id="GO:0006355">
    <property type="term" value="P:regulation of DNA-templated transcription"/>
    <property type="evidence" value="ECO:0007669"/>
    <property type="project" value="InterPro"/>
</dbReference>
<dbReference type="FunFam" id="3.40.50.2300:FF:000001">
    <property type="entry name" value="DNA-binding response regulator PhoB"/>
    <property type="match status" value="1"/>
</dbReference>
<dbReference type="CDD" id="cd17574">
    <property type="entry name" value="REC_OmpR"/>
    <property type="match status" value="1"/>
</dbReference>
<organism evidence="12 13">
    <name type="scientific">Pseudoflavonifractor capillosus</name>
    <dbReference type="NCBI Taxonomy" id="106588"/>
    <lineage>
        <taxon>Bacteria</taxon>
        <taxon>Bacillati</taxon>
        <taxon>Bacillota</taxon>
        <taxon>Clostridia</taxon>
        <taxon>Eubacteriales</taxon>
        <taxon>Oscillospiraceae</taxon>
        <taxon>Pseudoflavonifractor</taxon>
    </lineage>
</organism>
<dbReference type="InterPro" id="IPR001867">
    <property type="entry name" value="OmpR/PhoB-type_DNA-bd"/>
</dbReference>
<dbReference type="Pfam" id="PF00072">
    <property type="entry name" value="Response_reg"/>
    <property type="match status" value="1"/>
</dbReference>
<dbReference type="InterPro" id="IPR039420">
    <property type="entry name" value="WalR-like"/>
</dbReference>
<evidence type="ECO:0000313" key="13">
    <source>
        <dbReference type="Proteomes" id="UP000760668"/>
    </source>
</evidence>
<evidence type="ECO:0000256" key="6">
    <source>
        <dbReference type="ARBA" id="ARBA00023163"/>
    </source>
</evidence>
<dbReference type="SUPFAM" id="SSF52172">
    <property type="entry name" value="CheY-like"/>
    <property type="match status" value="1"/>
</dbReference>
<keyword evidence="5 9" id="KW-0238">DNA-binding</keyword>